<feature type="transmembrane region" description="Helical" evidence="1">
    <location>
        <begin position="50"/>
        <end position="72"/>
    </location>
</feature>
<feature type="transmembrane region" description="Helical" evidence="1">
    <location>
        <begin position="162"/>
        <end position="183"/>
    </location>
</feature>
<keyword evidence="1" id="KW-0472">Membrane</keyword>
<dbReference type="EMBL" id="BTSX01000003">
    <property type="protein sequence ID" value="GMS88339.1"/>
    <property type="molecule type" value="Genomic_DNA"/>
</dbReference>
<organism evidence="2 3">
    <name type="scientific">Pristionchus entomophagus</name>
    <dbReference type="NCBI Taxonomy" id="358040"/>
    <lineage>
        <taxon>Eukaryota</taxon>
        <taxon>Metazoa</taxon>
        <taxon>Ecdysozoa</taxon>
        <taxon>Nematoda</taxon>
        <taxon>Chromadorea</taxon>
        <taxon>Rhabditida</taxon>
        <taxon>Rhabditina</taxon>
        <taxon>Diplogasteromorpha</taxon>
        <taxon>Diplogasteroidea</taxon>
        <taxon>Neodiplogasteridae</taxon>
        <taxon>Pristionchus</taxon>
    </lineage>
</organism>
<dbReference type="AlphaFoldDB" id="A0AAV5SZJ0"/>
<proteinExistence type="predicted"/>
<reference evidence="2" key="1">
    <citation type="submission" date="2023-10" db="EMBL/GenBank/DDBJ databases">
        <title>Genome assembly of Pristionchus species.</title>
        <authorList>
            <person name="Yoshida K."/>
            <person name="Sommer R.J."/>
        </authorList>
    </citation>
    <scope>NUCLEOTIDE SEQUENCE</scope>
    <source>
        <strain evidence="2">RS0144</strain>
    </source>
</reference>
<feature type="transmembrane region" description="Helical" evidence="1">
    <location>
        <begin position="27"/>
        <end position="44"/>
    </location>
</feature>
<keyword evidence="1" id="KW-1133">Transmembrane helix</keyword>
<feature type="transmembrane region" description="Helical" evidence="1">
    <location>
        <begin position="84"/>
        <end position="104"/>
    </location>
</feature>
<evidence type="ECO:0000256" key="1">
    <source>
        <dbReference type="SAM" id="Phobius"/>
    </source>
</evidence>
<gene>
    <name evidence="2" type="ORF">PENTCL1PPCAC_10514</name>
</gene>
<comment type="caution">
    <text evidence="2">The sequence shown here is derived from an EMBL/GenBank/DDBJ whole genome shotgun (WGS) entry which is preliminary data.</text>
</comment>
<sequence>GNYRVRSVPVKSPKWFKDTVHSTPRQIVLLAAVITGAVFAGFYFNDWPKGAFFIPYICALTAFLSILTALIIGCRKDGEELASAMLLITTTLLLILTANLSITFAENQSLLMASRAIALSLALPFMGCCVARGGPVYITVVLIAVLPSILVSNFYAGLPTPVRTMLVSPAVLLMAFEALILICRCSSKTVSVQLKESALVWFRFLL</sequence>
<feature type="non-terminal residue" evidence="2">
    <location>
        <position position="1"/>
    </location>
</feature>
<dbReference type="Proteomes" id="UP001432027">
    <property type="component" value="Unassembled WGS sequence"/>
</dbReference>
<evidence type="ECO:0000313" key="2">
    <source>
        <dbReference type="EMBL" id="GMS88339.1"/>
    </source>
</evidence>
<evidence type="ECO:0000313" key="3">
    <source>
        <dbReference type="Proteomes" id="UP001432027"/>
    </source>
</evidence>
<feature type="transmembrane region" description="Helical" evidence="1">
    <location>
        <begin position="136"/>
        <end position="156"/>
    </location>
</feature>
<keyword evidence="1" id="KW-0812">Transmembrane</keyword>
<keyword evidence="3" id="KW-1185">Reference proteome</keyword>
<protein>
    <submittedName>
        <fullName evidence="2">Uncharacterized protein</fullName>
    </submittedName>
</protein>
<accession>A0AAV5SZJ0</accession>
<name>A0AAV5SZJ0_9BILA</name>